<gene>
    <name evidence="3" type="ORF">BQ4739_LOCUS14254</name>
</gene>
<evidence type="ECO:0000256" key="1">
    <source>
        <dbReference type="SAM" id="MobiDB-lite"/>
    </source>
</evidence>
<evidence type="ECO:0000313" key="3">
    <source>
        <dbReference type="EMBL" id="SZX73996.1"/>
    </source>
</evidence>
<keyword evidence="2" id="KW-0732">Signal</keyword>
<feature type="region of interest" description="Disordered" evidence="1">
    <location>
        <begin position="56"/>
        <end position="75"/>
    </location>
</feature>
<feature type="chain" id="PRO_5017021366" evidence="2">
    <location>
        <begin position="31"/>
        <end position="362"/>
    </location>
</feature>
<reference evidence="3 4" key="1">
    <citation type="submission" date="2016-10" db="EMBL/GenBank/DDBJ databases">
        <authorList>
            <person name="Cai Z."/>
        </authorList>
    </citation>
    <scope>NUCLEOTIDE SEQUENCE [LARGE SCALE GENOMIC DNA]</scope>
</reference>
<feature type="region of interest" description="Disordered" evidence="1">
    <location>
        <begin position="318"/>
        <end position="341"/>
    </location>
</feature>
<dbReference type="Proteomes" id="UP000256970">
    <property type="component" value="Unassembled WGS sequence"/>
</dbReference>
<sequence>MQLMDHPPARRRISVVLVTLILARVSYSQGQDVVTLPEANAAALASLDADSSSGAAAAGEAMPAPASDSSGEAVAGADALDVGPTSAGWPAALKPKLPKGEKEVILLLGFKRNSQLDYGGRHITIATFKGKQDSTSSYKEMTRERVSQWLNSTKFKCGDNLATLQTSAWKLSSSACQKQKVTTGNVTCSCIGHKTGSDIECGDHPWNLAKLNYDKPAYTVILKSRRLDALAKCLNSLQNLWTKTSSVKATALKDFGIMEMETKGPLMVNGSTGTPWHVAMYNNTAYATAKNEYQNELLKGSDWEVYWNDYTYKQGSATPPCPDPTVDAPKPAGNPGAPNGTNKYKAPFCWLWTRQPAKPRSG</sequence>
<accession>A0A383WBC2</accession>
<protein>
    <submittedName>
        <fullName evidence="3">Uncharacterized protein</fullName>
    </submittedName>
</protein>
<keyword evidence="4" id="KW-1185">Reference proteome</keyword>
<evidence type="ECO:0000256" key="2">
    <source>
        <dbReference type="SAM" id="SignalP"/>
    </source>
</evidence>
<organism evidence="3 4">
    <name type="scientific">Tetradesmus obliquus</name>
    <name type="common">Green alga</name>
    <name type="synonym">Acutodesmus obliquus</name>
    <dbReference type="NCBI Taxonomy" id="3088"/>
    <lineage>
        <taxon>Eukaryota</taxon>
        <taxon>Viridiplantae</taxon>
        <taxon>Chlorophyta</taxon>
        <taxon>core chlorophytes</taxon>
        <taxon>Chlorophyceae</taxon>
        <taxon>CS clade</taxon>
        <taxon>Sphaeropleales</taxon>
        <taxon>Scenedesmaceae</taxon>
        <taxon>Tetradesmus</taxon>
    </lineage>
</organism>
<feature type="compositionally biased region" description="Low complexity" evidence="1">
    <location>
        <begin position="328"/>
        <end position="341"/>
    </location>
</feature>
<feature type="signal peptide" evidence="2">
    <location>
        <begin position="1"/>
        <end position="30"/>
    </location>
</feature>
<dbReference type="EMBL" id="FNXT01001203">
    <property type="protein sequence ID" value="SZX73996.1"/>
    <property type="molecule type" value="Genomic_DNA"/>
</dbReference>
<name>A0A383WBC2_TETOB</name>
<dbReference type="AlphaFoldDB" id="A0A383WBC2"/>
<proteinExistence type="predicted"/>
<feature type="compositionally biased region" description="Low complexity" evidence="1">
    <location>
        <begin position="56"/>
        <end position="67"/>
    </location>
</feature>
<evidence type="ECO:0000313" key="4">
    <source>
        <dbReference type="Proteomes" id="UP000256970"/>
    </source>
</evidence>